<dbReference type="KEGG" id="ccp:CHC_T00003281001"/>
<dbReference type="Gramene" id="CDF34637">
    <property type="protein sequence ID" value="CDF34637"/>
    <property type="gene ID" value="CHC_T00003281001"/>
</dbReference>
<feature type="compositionally biased region" description="Basic residues" evidence="1">
    <location>
        <begin position="80"/>
        <end position="89"/>
    </location>
</feature>
<evidence type="ECO:0000256" key="1">
    <source>
        <dbReference type="SAM" id="MobiDB-lite"/>
    </source>
</evidence>
<gene>
    <name evidence="2" type="ORF">CHC_T00003281001</name>
</gene>
<name>R7Q7W4_CHOCR</name>
<feature type="region of interest" description="Disordered" evidence="1">
    <location>
        <begin position="78"/>
        <end position="104"/>
    </location>
</feature>
<sequence>MFTSYSSYANAATVVCLHTAATVKHGLPCWKRAWSPGQCTLRSISNSCKTPRIKRLWIGYHPRRGTEPLPIVILQTRAPSPRHRSHLRQPPKLSSTHPCSDFAR</sequence>
<reference evidence="3" key="1">
    <citation type="journal article" date="2013" name="Proc. Natl. Acad. Sci. U.S.A.">
        <title>Genome structure and metabolic features in the red seaweed Chondrus crispus shed light on evolution of the Archaeplastida.</title>
        <authorList>
            <person name="Collen J."/>
            <person name="Porcel B."/>
            <person name="Carre W."/>
            <person name="Ball S.G."/>
            <person name="Chaparro C."/>
            <person name="Tonon T."/>
            <person name="Barbeyron T."/>
            <person name="Michel G."/>
            <person name="Noel B."/>
            <person name="Valentin K."/>
            <person name="Elias M."/>
            <person name="Artiguenave F."/>
            <person name="Arun A."/>
            <person name="Aury J.M."/>
            <person name="Barbosa-Neto J.F."/>
            <person name="Bothwell J.H."/>
            <person name="Bouget F.Y."/>
            <person name="Brillet L."/>
            <person name="Cabello-Hurtado F."/>
            <person name="Capella-Gutierrez S."/>
            <person name="Charrier B."/>
            <person name="Cladiere L."/>
            <person name="Cock J.M."/>
            <person name="Coelho S.M."/>
            <person name="Colleoni C."/>
            <person name="Czjzek M."/>
            <person name="Da Silva C."/>
            <person name="Delage L."/>
            <person name="Denoeud F."/>
            <person name="Deschamps P."/>
            <person name="Dittami S.M."/>
            <person name="Gabaldon T."/>
            <person name="Gachon C.M."/>
            <person name="Groisillier A."/>
            <person name="Herve C."/>
            <person name="Jabbari K."/>
            <person name="Katinka M."/>
            <person name="Kloareg B."/>
            <person name="Kowalczyk N."/>
            <person name="Labadie K."/>
            <person name="Leblanc C."/>
            <person name="Lopez P.J."/>
            <person name="McLachlan D.H."/>
            <person name="Meslet-Cladiere L."/>
            <person name="Moustafa A."/>
            <person name="Nehr Z."/>
            <person name="Nyvall Collen P."/>
            <person name="Panaud O."/>
            <person name="Partensky F."/>
            <person name="Poulain J."/>
            <person name="Rensing S.A."/>
            <person name="Rousvoal S."/>
            <person name="Samson G."/>
            <person name="Symeonidi A."/>
            <person name="Weissenbach J."/>
            <person name="Zambounis A."/>
            <person name="Wincker P."/>
            <person name="Boyen C."/>
        </authorList>
    </citation>
    <scope>NUCLEOTIDE SEQUENCE [LARGE SCALE GENOMIC DNA]</scope>
    <source>
        <strain evidence="3">cv. Stackhouse</strain>
    </source>
</reference>
<dbReference type="AlphaFoldDB" id="R7Q7W4"/>
<dbReference type="EMBL" id="HG001703">
    <property type="protein sequence ID" value="CDF34637.1"/>
    <property type="molecule type" value="Genomic_DNA"/>
</dbReference>
<accession>R7Q7W4</accession>
<evidence type="ECO:0000313" key="2">
    <source>
        <dbReference type="EMBL" id="CDF34637.1"/>
    </source>
</evidence>
<evidence type="ECO:0000313" key="3">
    <source>
        <dbReference type="Proteomes" id="UP000012073"/>
    </source>
</evidence>
<dbReference type="RefSeq" id="XP_005714456.1">
    <property type="nucleotide sequence ID" value="XM_005714399.1"/>
</dbReference>
<protein>
    <submittedName>
        <fullName evidence="2">Uncharacterized protein</fullName>
    </submittedName>
</protein>
<dbReference type="Proteomes" id="UP000012073">
    <property type="component" value="Unassembled WGS sequence"/>
</dbReference>
<organism evidence="2 3">
    <name type="scientific">Chondrus crispus</name>
    <name type="common">Carrageen Irish moss</name>
    <name type="synonym">Polymorpha crispa</name>
    <dbReference type="NCBI Taxonomy" id="2769"/>
    <lineage>
        <taxon>Eukaryota</taxon>
        <taxon>Rhodophyta</taxon>
        <taxon>Florideophyceae</taxon>
        <taxon>Rhodymeniophycidae</taxon>
        <taxon>Gigartinales</taxon>
        <taxon>Gigartinaceae</taxon>
        <taxon>Chondrus</taxon>
    </lineage>
</organism>
<keyword evidence="3" id="KW-1185">Reference proteome</keyword>
<dbReference type="GeneID" id="17322170"/>
<proteinExistence type="predicted"/>